<gene>
    <name evidence="7" type="ORF">SAMN05421739_10927</name>
</gene>
<dbReference type="Pfam" id="PF00291">
    <property type="entry name" value="PALP"/>
    <property type="match status" value="1"/>
</dbReference>
<dbReference type="PANTHER" id="PTHR43780">
    <property type="entry name" value="1-AMINOCYCLOPROPANE-1-CARBOXYLATE DEAMINASE-RELATED"/>
    <property type="match status" value="1"/>
</dbReference>
<keyword evidence="8" id="KW-1185">Reference proteome</keyword>
<dbReference type="Gene3D" id="3.40.50.1100">
    <property type="match status" value="2"/>
</dbReference>
<dbReference type="STRING" id="1436961.SAMN05421739_10927"/>
<comment type="similarity">
    <text evidence="2">Belongs to the ACC deaminase/D-cysteine desulfhydrase family.</text>
</comment>
<evidence type="ECO:0000256" key="4">
    <source>
        <dbReference type="PIRSR" id="PIRSR006278-1"/>
    </source>
</evidence>
<comment type="cofactor">
    <cofactor evidence="1">
        <name>pyridoxal 5'-phosphate</name>
        <dbReference type="ChEBI" id="CHEBI:597326"/>
    </cofactor>
</comment>
<accession>A0A1I2YPW0</accession>
<feature type="modified residue" description="N6-(pyridoxal phosphate)lysine" evidence="5">
    <location>
        <position position="37"/>
    </location>
</feature>
<evidence type="ECO:0000256" key="3">
    <source>
        <dbReference type="ARBA" id="ARBA00022898"/>
    </source>
</evidence>
<feature type="domain" description="Tryptophan synthase beta chain-like PALP" evidence="6">
    <location>
        <begin position="5"/>
        <end position="284"/>
    </location>
</feature>
<dbReference type="GO" id="GO:0019148">
    <property type="term" value="F:D-cysteine desulfhydrase activity"/>
    <property type="evidence" value="ECO:0007669"/>
    <property type="project" value="TreeGrafter"/>
</dbReference>
<organism evidence="7 8">
    <name type="scientific">Pontibacter chinhatensis</name>
    <dbReference type="NCBI Taxonomy" id="1436961"/>
    <lineage>
        <taxon>Bacteria</taxon>
        <taxon>Pseudomonadati</taxon>
        <taxon>Bacteroidota</taxon>
        <taxon>Cytophagia</taxon>
        <taxon>Cytophagales</taxon>
        <taxon>Hymenobacteraceae</taxon>
        <taxon>Pontibacter</taxon>
    </lineage>
</organism>
<evidence type="ECO:0000313" key="8">
    <source>
        <dbReference type="Proteomes" id="UP000198724"/>
    </source>
</evidence>
<dbReference type="InterPro" id="IPR036052">
    <property type="entry name" value="TrpB-like_PALP_sf"/>
</dbReference>
<reference evidence="8" key="1">
    <citation type="submission" date="2016-10" db="EMBL/GenBank/DDBJ databases">
        <authorList>
            <person name="Varghese N."/>
            <person name="Submissions S."/>
        </authorList>
    </citation>
    <scope>NUCLEOTIDE SEQUENCE [LARGE SCALE GENOMIC DNA]</scope>
    <source>
        <strain evidence="8">LP51</strain>
    </source>
</reference>
<dbReference type="SUPFAM" id="SSF53686">
    <property type="entry name" value="Tryptophan synthase beta subunit-like PLP-dependent enzymes"/>
    <property type="match status" value="1"/>
</dbReference>
<name>A0A1I2YPW0_9BACT</name>
<evidence type="ECO:0000256" key="1">
    <source>
        <dbReference type="ARBA" id="ARBA00001933"/>
    </source>
</evidence>
<evidence type="ECO:0000256" key="5">
    <source>
        <dbReference type="PIRSR" id="PIRSR006278-2"/>
    </source>
</evidence>
<dbReference type="Proteomes" id="UP000198724">
    <property type="component" value="Unassembled WGS sequence"/>
</dbReference>
<dbReference type="OrthoDB" id="9801249at2"/>
<dbReference type="InterPro" id="IPR001926">
    <property type="entry name" value="TrpB-like_PALP"/>
</dbReference>
<dbReference type="InterPro" id="IPR027278">
    <property type="entry name" value="ACCD_DCysDesulf"/>
</dbReference>
<dbReference type="EMBL" id="FOOT01000009">
    <property type="protein sequence ID" value="SFH27096.1"/>
    <property type="molecule type" value="Genomic_DNA"/>
</dbReference>
<dbReference type="PANTHER" id="PTHR43780:SF2">
    <property type="entry name" value="1-AMINOCYCLOPROPANE-1-CARBOXYLATE DEAMINASE-RELATED"/>
    <property type="match status" value="1"/>
</dbReference>
<evidence type="ECO:0000259" key="6">
    <source>
        <dbReference type="Pfam" id="PF00291"/>
    </source>
</evidence>
<keyword evidence="3 5" id="KW-0663">Pyridoxal phosphate</keyword>
<evidence type="ECO:0000313" key="7">
    <source>
        <dbReference type="EMBL" id="SFH27096.1"/>
    </source>
</evidence>
<evidence type="ECO:0000256" key="2">
    <source>
        <dbReference type="ARBA" id="ARBA00008639"/>
    </source>
</evidence>
<protein>
    <submittedName>
        <fullName evidence="7">1-aminocyclopropane-1-carboxylate deaminase/D-cysteine desulfhydrase, PLP-dependent ACC family</fullName>
    </submittedName>
</protein>
<dbReference type="PIRSF" id="PIRSF006278">
    <property type="entry name" value="ACCD_DCysDesulf"/>
    <property type="match status" value="1"/>
</dbReference>
<dbReference type="AlphaFoldDB" id="A0A1I2YPW0"/>
<feature type="active site" description="Nucleophile" evidence="4">
    <location>
        <position position="64"/>
    </location>
</feature>
<proteinExistence type="inferred from homology"/>
<dbReference type="RefSeq" id="WP_092104892.1">
    <property type="nucleotide sequence ID" value="NZ_FOOT01000009.1"/>
</dbReference>
<sequence length="300" mass="33455">MEEAPLQKLEDELLQEQGVELWVKREDLLHPHISGNKWRKLKYNLQEAKEQGHHTLLTFGGAYSNHIAATAAAGKEYGFNTIGIIRGEEHLPLNPTLSFATSCGMELHYISREKYKLKAEPDFLEELKQTYGNVHLLPEGGTNLLAVKGCTEIVQDIPIKYDSICSAMGTGGTLAGIVAGLAGEKQVLGFPALKGGEFLKQDVEELVQEYSGHTYTNWQLITDYHFGGYAKVKPELLAFMEEFGKKHHIPLEPIYTGKMMYGLFYLIREGFFTRGSRIVAVHTGGLQGNAGFRERLGLQV</sequence>